<dbReference type="Proteomes" id="UP001595821">
    <property type="component" value="Unassembled WGS sequence"/>
</dbReference>
<organism evidence="1 2">
    <name type="scientific">Natribaculum luteum</name>
    <dbReference type="NCBI Taxonomy" id="1586232"/>
    <lineage>
        <taxon>Archaea</taxon>
        <taxon>Methanobacteriati</taxon>
        <taxon>Methanobacteriota</taxon>
        <taxon>Stenosarchaea group</taxon>
        <taxon>Halobacteria</taxon>
        <taxon>Halobacteriales</taxon>
        <taxon>Natrialbaceae</taxon>
        <taxon>Natribaculum</taxon>
    </lineage>
</organism>
<sequence length="78" mass="8700">MPAELRVKKDRYPDCGTGKCPTHHRGGCSGVIASDSEDRWECTKCGDGISRDTKYTNCRRRLTGSISVVHNPVGWFRS</sequence>
<evidence type="ECO:0000313" key="1">
    <source>
        <dbReference type="EMBL" id="MFC4248727.1"/>
    </source>
</evidence>
<evidence type="ECO:0008006" key="3">
    <source>
        <dbReference type="Google" id="ProtNLM"/>
    </source>
</evidence>
<gene>
    <name evidence="1" type="ORF">ACFOZ7_17640</name>
</gene>
<comment type="caution">
    <text evidence="1">The sequence shown here is derived from an EMBL/GenBank/DDBJ whole genome shotgun (WGS) entry which is preliminary data.</text>
</comment>
<accession>A0ABD5P335</accession>
<dbReference type="EMBL" id="JBHSDJ010000127">
    <property type="protein sequence ID" value="MFC4248727.1"/>
    <property type="molecule type" value="Genomic_DNA"/>
</dbReference>
<dbReference type="AlphaFoldDB" id="A0ABD5P335"/>
<reference evidence="1 2" key="1">
    <citation type="journal article" date="2014" name="Int. J. Syst. Evol. Microbiol.">
        <title>Complete genome sequence of Corynebacterium casei LMG S-19264T (=DSM 44701T), isolated from a smear-ripened cheese.</title>
        <authorList>
            <consortium name="US DOE Joint Genome Institute (JGI-PGF)"/>
            <person name="Walter F."/>
            <person name="Albersmeier A."/>
            <person name="Kalinowski J."/>
            <person name="Ruckert C."/>
        </authorList>
    </citation>
    <scope>NUCLEOTIDE SEQUENCE [LARGE SCALE GENOMIC DNA]</scope>
    <source>
        <strain evidence="1 2">IBRC-M 10912</strain>
    </source>
</reference>
<protein>
    <recommendedName>
        <fullName evidence="3">Transposase</fullName>
    </recommendedName>
</protein>
<proteinExistence type="predicted"/>
<dbReference type="GeneID" id="71856068"/>
<dbReference type="RefSeq" id="WP_246976419.1">
    <property type="nucleotide sequence ID" value="NZ_CP095398.1"/>
</dbReference>
<evidence type="ECO:0000313" key="2">
    <source>
        <dbReference type="Proteomes" id="UP001595821"/>
    </source>
</evidence>
<name>A0ABD5P335_9EURY</name>